<dbReference type="GO" id="GO:0003677">
    <property type="term" value="F:DNA binding"/>
    <property type="evidence" value="ECO:0007669"/>
    <property type="project" value="UniProtKB-UniRule"/>
</dbReference>
<keyword evidence="8" id="KW-1160">Virus entry into host cell</keyword>
<evidence type="ECO:0000256" key="2">
    <source>
        <dbReference type="ARBA" id="ARBA00016082"/>
    </source>
</evidence>
<keyword evidence="5 10" id="KW-0238">DNA-binding</keyword>
<dbReference type="Pfam" id="PF14659">
    <property type="entry name" value="Phage_int_SAM_3"/>
    <property type="match status" value="1"/>
</dbReference>
<dbReference type="PROSITE" id="PS51898">
    <property type="entry name" value="TYR_RECOMBINASE"/>
    <property type="match status" value="1"/>
</dbReference>
<dbReference type="InterPro" id="IPR010998">
    <property type="entry name" value="Integrase_recombinase_N"/>
</dbReference>
<dbReference type="OrthoDB" id="3956at10239"/>
<evidence type="ECO:0000313" key="14">
    <source>
        <dbReference type="Proteomes" id="UP000031717"/>
    </source>
</evidence>
<sequence>MVAKARRARGEGGLFQRADGKWVGRCYVPGPDGTRERKQIVRRSQADAIEALDKLKADARAGRVAPSGASAYTVEKWLAHWIDDIHRDNLAPGTFADYKRVIRLHIVPHIGRVRLDKLTSEDVLRMQRAVQKSTTRTAQIAHVVINRALTDAVAWDAVHRNVAAVVPTPKHRTKKRKGFKTDVARHIIATAGEIVDQAATPGYATRWAAAFLTGARQGELLGLTWDRVDLDEGTIDLAWQLQQLEQAHGCGEQRADGTWECGRQRPGWCPERHWDLHPGFEYEVVHRSLCFTRPKTDESTRLVPLVPELCTALRTQRATAQPGAHNLVWSYADGRPIGPRDDYTRWQALLVEAGVRKAKEDGGEAVPLHQARNTTATLLLEAGVDAHVIQSIVGHADVVTTRGYQHVDLSLQRAALANLRGLMGARDE</sequence>
<reference evidence="13 14" key="1">
    <citation type="submission" date="2014-10" db="EMBL/GenBank/DDBJ databases">
        <authorList>
            <person name="Mthembu S."/>
            <person name="Kuvar S."/>
            <person name="Nduna N."/>
            <person name="Pillay S."/>
            <person name="Pillay T."/>
            <person name="Tang P.-C."/>
            <person name="Reddy N."/>
            <person name="Larsen M.H."/>
            <person name="Rubin E.J."/>
            <person name="Russell D.A."/>
            <person name="Guerrero C.A."/>
            <person name="Bowman C.A."/>
            <person name="Jacobs-Sera D."/>
            <person name="Hendrix R.W."/>
            <person name="Hatfull G.F."/>
        </authorList>
    </citation>
    <scope>NUCLEOTIDE SEQUENCE [LARGE SCALE GENOMIC DNA]</scope>
</reference>
<dbReference type="GeneID" id="23680404"/>
<feature type="domain" description="Tyr recombinase" evidence="11">
    <location>
        <begin position="174"/>
        <end position="417"/>
    </location>
</feature>
<keyword evidence="4" id="KW-0229">DNA integration</keyword>
<keyword evidence="7" id="KW-1179">Viral genome integration</keyword>
<name>A0A0B5A387_9CAUD</name>
<dbReference type="Pfam" id="PF00589">
    <property type="entry name" value="Phage_integrase"/>
    <property type="match status" value="1"/>
</dbReference>
<dbReference type="Gene3D" id="1.10.150.130">
    <property type="match status" value="1"/>
</dbReference>
<dbReference type="InterPro" id="IPR011010">
    <property type="entry name" value="DNA_brk_join_enz"/>
</dbReference>
<dbReference type="KEGG" id="vg:23680404"/>
<evidence type="ECO:0000256" key="5">
    <source>
        <dbReference type="ARBA" id="ARBA00023125"/>
    </source>
</evidence>
<dbReference type="InterPro" id="IPR004107">
    <property type="entry name" value="Integrase_SAM-like_N"/>
</dbReference>
<dbReference type="SUPFAM" id="SSF56349">
    <property type="entry name" value="DNA breaking-rejoining enzymes"/>
    <property type="match status" value="1"/>
</dbReference>
<dbReference type="Proteomes" id="UP000031717">
    <property type="component" value="Segment"/>
</dbReference>
<protein>
    <recommendedName>
        <fullName evidence="2">Integrase</fullName>
    </recommendedName>
</protein>
<evidence type="ECO:0000256" key="1">
    <source>
        <dbReference type="ARBA" id="ARBA00008857"/>
    </source>
</evidence>
<evidence type="ECO:0000256" key="6">
    <source>
        <dbReference type="ARBA" id="ARBA00023172"/>
    </source>
</evidence>
<evidence type="ECO:0000259" key="11">
    <source>
        <dbReference type="PROSITE" id="PS51898"/>
    </source>
</evidence>
<accession>A0A0B5A387</accession>
<dbReference type="InterPro" id="IPR013762">
    <property type="entry name" value="Integrase-like_cat_sf"/>
</dbReference>
<dbReference type="PANTHER" id="PTHR30629:SF2">
    <property type="entry name" value="PROPHAGE INTEGRASE INTS-RELATED"/>
    <property type="match status" value="1"/>
</dbReference>
<dbReference type="InterPro" id="IPR002104">
    <property type="entry name" value="Integrase_catalytic"/>
</dbReference>
<dbReference type="GO" id="GO:0046718">
    <property type="term" value="P:symbiont entry into host cell"/>
    <property type="evidence" value="ECO:0007669"/>
    <property type="project" value="UniProtKB-KW"/>
</dbReference>
<evidence type="ECO:0000256" key="8">
    <source>
        <dbReference type="ARBA" id="ARBA00023296"/>
    </source>
</evidence>
<dbReference type="PROSITE" id="PS51900">
    <property type="entry name" value="CB"/>
    <property type="match status" value="1"/>
</dbReference>
<dbReference type="PANTHER" id="PTHR30629">
    <property type="entry name" value="PROPHAGE INTEGRASE"/>
    <property type="match status" value="1"/>
</dbReference>
<dbReference type="Gene3D" id="1.10.443.10">
    <property type="entry name" value="Intergrase catalytic core"/>
    <property type="match status" value="1"/>
</dbReference>
<comment type="similarity">
    <text evidence="1">Belongs to the 'phage' integrase family.</text>
</comment>
<evidence type="ECO:0000256" key="10">
    <source>
        <dbReference type="PROSITE-ProRule" id="PRU01248"/>
    </source>
</evidence>
<comment type="function">
    <text evidence="9">Integrase is necessary for integration of the phage into the host genome by site-specific recombination. In conjunction with excisionase, integrase is also necessary for excision of the prophage from the host genome.</text>
</comment>
<dbReference type="GO" id="GO:0016740">
    <property type="term" value="F:transferase activity"/>
    <property type="evidence" value="ECO:0007669"/>
    <property type="project" value="UniProtKB-KW"/>
</dbReference>
<evidence type="ECO:0000256" key="4">
    <source>
        <dbReference type="ARBA" id="ARBA00022908"/>
    </source>
</evidence>
<evidence type="ECO:0000256" key="3">
    <source>
        <dbReference type="ARBA" id="ARBA00022679"/>
    </source>
</evidence>
<dbReference type="InterPro" id="IPR050808">
    <property type="entry name" value="Phage_Integrase"/>
</dbReference>
<keyword evidence="3" id="KW-0808">Transferase</keyword>
<dbReference type="RefSeq" id="YP_009125796.1">
    <property type="nucleotide sequence ID" value="NC_026603.1"/>
</dbReference>
<dbReference type="GO" id="GO:0075713">
    <property type="term" value="P:establishment of integrated proviral latency"/>
    <property type="evidence" value="ECO:0007669"/>
    <property type="project" value="UniProtKB-KW"/>
</dbReference>
<evidence type="ECO:0000256" key="9">
    <source>
        <dbReference type="ARBA" id="ARBA00049605"/>
    </source>
</evidence>
<dbReference type="CDD" id="cd01189">
    <property type="entry name" value="INT_ICEBs1_C_like"/>
    <property type="match status" value="1"/>
</dbReference>
<dbReference type="GO" id="GO:0015074">
    <property type="term" value="P:DNA integration"/>
    <property type="evidence" value="ECO:0007669"/>
    <property type="project" value="UniProtKB-KW"/>
</dbReference>
<dbReference type="GO" id="GO:0006310">
    <property type="term" value="P:DNA recombination"/>
    <property type="evidence" value="ECO:0007669"/>
    <property type="project" value="UniProtKB-KW"/>
</dbReference>
<evidence type="ECO:0000259" key="12">
    <source>
        <dbReference type="PROSITE" id="PS51900"/>
    </source>
</evidence>
<dbReference type="InterPro" id="IPR044068">
    <property type="entry name" value="CB"/>
</dbReference>
<evidence type="ECO:0000256" key="7">
    <source>
        <dbReference type="ARBA" id="ARBA00023195"/>
    </source>
</evidence>
<keyword evidence="6" id="KW-0233">DNA recombination</keyword>
<dbReference type="EMBL" id="KP027199">
    <property type="protein sequence ID" value="AJD82264.1"/>
    <property type="molecule type" value="Genomic_DNA"/>
</dbReference>
<dbReference type="GO" id="GO:0044826">
    <property type="term" value="P:viral genome integration into host DNA"/>
    <property type="evidence" value="ECO:0007669"/>
    <property type="project" value="UniProtKB-KW"/>
</dbReference>
<feature type="domain" description="Core-binding (CB)" evidence="12">
    <location>
        <begin position="72"/>
        <end position="153"/>
    </location>
</feature>
<keyword evidence="14" id="KW-1185">Reference proteome</keyword>
<organism evidence="13 14">
    <name type="scientific">Mycobacterium phage Keshu</name>
    <dbReference type="NCBI Taxonomy" id="1567471"/>
    <lineage>
        <taxon>Viruses</taxon>
        <taxon>Duplodnaviria</taxon>
        <taxon>Heunggongvirae</taxon>
        <taxon>Uroviricota</taxon>
        <taxon>Caudoviricetes</taxon>
        <taxon>Weiservirinae</taxon>
        <taxon>Keshuvirus</taxon>
        <taxon>Keshuvirus keshu</taxon>
    </lineage>
</organism>
<proteinExistence type="inferred from homology"/>
<gene>
    <name evidence="13" type="primary">44</name>
    <name evidence="13" type="ORF">PBI_KESHU_44</name>
</gene>
<evidence type="ECO:0000313" key="13">
    <source>
        <dbReference type="EMBL" id="AJD82264.1"/>
    </source>
</evidence>